<evidence type="ECO:0000256" key="1">
    <source>
        <dbReference type="ARBA" id="ARBA00022679"/>
    </source>
</evidence>
<dbReference type="GO" id="GO:0070204">
    <property type="term" value="F:2-succinyl-5-enolpyruvyl-6-hydroxy-3-cyclohexene-1-carboxylic-acid synthase activity"/>
    <property type="evidence" value="ECO:0007669"/>
    <property type="project" value="UniProtKB-UniRule"/>
</dbReference>
<comment type="pathway">
    <text evidence="6">Quinol/quinone metabolism; menaquinone biosynthesis.</text>
</comment>
<keyword evidence="3 6" id="KW-0460">Magnesium</keyword>
<dbReference type="EMBL" id="LSZP01000008">
    <property type="protein sequence ID" value="KXU37436.1"/>
    <property type="molecule type" value="Genomic_DNA"/>
</dbReference>
<dbReference type="PANTHER" id="PTHR42916:SF1">
    <property type="entry name" value="PROTEIN PHYLLO, CHLOROPLASTIC"/>
    <property type="match status" value="1"/>
</dbReference>
<dbReference type="GO" id="GO:0030145">
    <property type="term" value="F:manganese ion binding"/>
    <property type="evidence" value="ECO:0007669"/>
    <property type="project" value="UniProtKB-UniRule"/>
</dbReference>
<evidence type="ECO:0000256" key="6">
    <source>
        <dbReference type="HAMAP-Rule" id="MF_01659"/>
    </source>
</evidence>
<comment type="cofactor">
    <cofactor evidence="6">
        <name>thiamine diphosphate</name>
        <dbReference type="ChEBI" id="CHEBI:58937"/>
    </cofactor>
    <text evidence="6">Binds 1 thiamine pyrophosphate per subunit.</text>
</comment>
<dbReference type="SUPFAM" id="SSF52518">
    <property type="entry name" value="Thiamin diphosphate-binding fold (THDP-binding)"/>
    <property type="match status" value="2"/>
</dbReference>
<dbReference type="NCBIfam" id="TIGR00173">
    <property type="entry name" value="menD"/>
    <property type="match status" value="1"/>
</dbReference>
<dbReference type="AlphaFoldDB" id="A0A139SS79"/>
<dbReference type="Gene3D" id="3.40.50.970">
    <property type="match status" value="2"/>
</dbReference>
<dbReference type="Gene3D" id="3.40.50.1220">
    <property type="entry name" value="TPP-binding domain"/>
    <property type="match status" value="1"/>
</dbReference>
<dbReference type="GO" id="GO:0009234">
    <property type="term" value="P:menaquinone biosynthetic process"/>
    <property type="evidence" value="ECO:0007669"/>
    <property type="project" value="UniProtKB-UniRule"/>
</dbReference>
<dbReference type="RefSeq" id="WP_082782542.1">
    <property type="nucleotide sequence ID" value="NZ_LSZP01000008.1"/>
</dbReference>
<accession>A0A139SS79</accession>
<feature type="domain" description="Thiamine pyrophosphate enzyme N-terminal TPP-binding" evidence="8">
    <location>
        <begin position="16"/>
        <end position="143"/>
    </location>
</feature>
<comment type="subunit">
    <text evidence="6">Homodimer.</text>
</comment>
<feature type="domain" description="Menaquinone biosynthesis protein MenD middle" evidence="9">
    <location>
        <begin position="221"/>
        <end position="424"/>
    </location>
</feature>
<comment type="function">
    <text evidence="6">Catalyzes the thiamine diphosphate-dependent decarboxylation of 2-oxoglutarate and the subsequent addition of the resulting succinic semialdehyde-thiamine pyrophosphate anion to isochorismate to yield 2-succinyl-5-enolpyruvyl-6-hydroxy-3-cyclohexene-1-carboxylate (SEPHCHC).</text>
</comment>
<comment type="caution">
    <text evidence="10">The sequence shown here is derived from an EMBL/GenBank/DDBJ whole genome shotgun (WGS) entry which is preliminary data.</text>
</comment>
<keyword evidence="2 6" id="KW-0479">Metal-binding</keyword>
<evidence type="ECO:0000259" key="8">
    <source>
        <dbReference type="Pfam" id="PF02776"/>
    </source>
</evidence>
<feature type="domain" description="Thiamine pyrophosphate enzyme TPP-binding" evidence="7">
    <location>
        <begin position="450"/>
        <end position="567"/>
    </location>
</feature>
<keyword evidence="1 6" id="KW-0808">Transferase</keyword>
<dbReference type="HAMAP" id="MF_01659">
    <property type="entry name" value="MenD"/>
    <property type="match status" value="1"/>
</dbReference>
<gene>
    <name evidence="6" type="primary">menD</name>
    <name evidence="10" type="ORF">AXK12_01700</name>
</gene>
<proteinExistence type="inferred from homology"/>
<dbReference type="InterPro" id="IPR012001">
    <property type="entry name" value="Thiamin_PyroP_enz_TPP-bd_dom"/>
</dbReference>
<comment type="cofactor">
    <cofactor evidence="6">
        <name>Mg(2+)</name>
        <dbReference type="ChEBI" id="CHEBI:18420"/>
    </cofactor>
    <cofactor evidence="6">
        <name>Mn(2+)</name>
        <dbReference type="ChEBI" id="CHEBI:29035"/>
    </cofactor>
</comment>
<organism evidence="10 11">
    <name type="scientific">Cephaloticoccus capnophilus</name>
    <dbReference type="NCBI Taxonomy" id="1548208"/>
    <lineage>
        <taxon>Bacteria</taxon>
        <taxon>Pseudomonadati</taxon>
        <taxon>Verrucomicrobiota</taxon>
        <taxon>Opitutia</taxon>
        <taxon>Opitutales</taxon>
        <taxon>Opitutaceae</taxon>
        <taxon>Cephaloticoccus</taxon>
    </lineage>
</organism>
<reference evidence="10 11" key="1">
    <citation type="submission" date="2016-02" db="EMBL/GenBank/DDBJ databases">
        <authorList>
            <person name="Wen L."/>
            <person name="He K."/>
            <person name="Yang H."/>
        </authorList>
    </citation>
    <scope>NUCLEOTIDE SEQUENCE [LARGE SCALE GENOMIC DNA]</scope>
    <source>
        <strain evidence="10 11">CV41</strain>
    </source>
</reference>
<dbReference type="PANTHER" id="PTHR42916">
    <property type="entry name" value="2-SUCCINYL-5-ENOLPYRUVYL-6-HYDROXY-3-CYCLOHEXENE-1-CARBOXYLATE SYNTHASE"/>
    <property type="match status" value="1"/>
</dbReference>
<dbReference type="Proteomes" id="UP000071392">
    <property type="component" value="Unassembled WGS sequence"/>
</dbReference>
<dbReference type="OrthoDB" id="9791859at2"/>
<keyword evidence="4 6" id="KW-0786">Thiamine pyrophosphate</keyword>
<dbReference type="CDD" id="cd07037">
    <property type="entry name" value="TPP_PYR_MenD"/>
    <property type="match status" value="1"/>
</dbReference>
<keyword evidence="5 6" id="KW-0464">Manganese</keyword>
<dbReference type="InterPro" id="IPR032264">
    <property type="entry name" value="MenD_middle"/>
</dbReference>
<dbReference type="InterPro" id="IPR011766">
    <property type="entry name" value="TPP_enzyme_TPP-bd"/>
</dbReference>
<dbReference type="STRING" id="1548208.AXK12_01700"/>
<comment type="pathway">
    <text evidence="6">Quinol/quinone metabolism; 1,4-dihydroxy-2-naphthoate biosynthesis; 1,4-dihydroxy-2-naphthoate from chorismate: step 2/7.</text>
</comment>
<dbReference type="Pfam" id="PF16582">
    <property type="entry name" value="TPP_enzyme_M_2"/>
    <property type="match status" value="1"/>
</dbReference>
<keyword evidence="6" id="KW-0474">Menaquinone biosynthesis</keyword>
<comment type="catalytic activity">
    <reaction evidence="6">
        <text>isochorismate + 2-oxoglutarate + H(+) = 5-enolpyruvoyl-6-hydroxy-2-succinyl-cyclohex-3-ene-1-carboxylate + CO2</text>
        <dbReference type="Rhea" id="RHEA:25593"/>
        <dbReference type="ChEBI" id="CHEBI:15378"/>
        <dbReference type="ChEBI" id="CHEBI:16526"/>
        <dbReference type="ChEBI" id="CHEBI:16810"/>
        <dbReference type="ChEBI" id="CHEBI:29780"/>
        <dbReference type="ChEBI" id="CHEBI:58818"/>
        <dbReference type="EC" id="2.2.1.9"/>
    </reaction>
</comment>
<evidence type="ECO:0000256" key="2">
    <source>
        <dbReference type="ARBA" id="ARBA00022723"/>
    </source>
</evidence>
<evidence type="ECO:0000259" key="9">
    <source>
        <dbReference type="Pfam" id="PF16582"/>
    </source>
</evidence>
<dbReference type="InterPro" id="IPR004433">
    <property type="entry name" value="MenaQ_synth_MenD"/>
</dbReference>
<dbReference type="EC" id="2.2.1.9" evidence="6"/>
<dbReference type="UniPathway" id="UPA01057">
    <property type="reaction ID" value="UER00164"/>
</dbReference>
<dbReference type="GO" id="GO:0000287">
    <property type="term" value="F:magnesium ion binding"/>
    <property type="evidence" value="ECO:0007669"/>
    <property type="project" value="UniProtKB-UniRule"/>
</dbReference>
<dbReference type="Pfam" id="PF02775">
    <property type="entry name" value="TPP_enzyme_C"/>
    <property type="match status" value="1"/>
</dbReference>
<comment type="similarity">
    <text evidence="6">Belongs to the TPP enzyme family. MenD subfamily.</text>
</comment>
<dbReference type="InterPro" id="IPR029061">
    <property type="entry name" value="THDP-binding"/>
</dbReference>
<evidence type="ECO:0000256" key="3">
    <source>
        <dbReference type="ARBA" id="ARBA00022842"/>
    </source>
</evidence>
<dbReference type="CDD" id="cd02009">
    <property type="entry name" value="TPP_SHCHC_synthase"/>
    <property type="match status" value="1"/>
</dbReference>
<evidence type="ECO:0000259" key="7">
    <source>
        <dbReference type="Pfam" id="PF02775"/>
    </source>
</evidence>
<evidence type="ECO:0000256" key="4">
    <source>
        <dbReference type="ARBA" id="ARBA00023052"/>
    </source>
</evidence>
<name>A0A139SS79_9BACT</name>
<keyword evidence="11" id="KW-1185">Reference proteome</keyword>
<evidence type="ECO:0000313" key="10">
    <source>
        <dbReference type="EMBL" id="KXU37436.1"/>
    </source>
</evidence>
<dbReference type="Pfam" id="PF02776">
    <property type="entry name" value="TPP_enzyme_N"/>
    <property type="match status" value="1"/>
</dbReference>
<dbReference type="PIRSF" id="PIRSF004983">
    <property type="entry name" value="MenD"/>
    <property type="match status" value="1"/>
</dbReference>
<evidence type="ECO:0000256" key="5">
    <source>
        <dbReference type="ARBA" id="ARBA00023211"/>
    </source>
</evidence>
<dbReference type="GO" id="GO:0030976">
    <property type="term" value="F:thiamine pyrophosphate binding"/>
    <property type="evidence" value="ECO:0007669"/>
    <property type="project" value="UniProtKB-UniRule"/>
</dbReference>
<evidence type="ECO:0000313" key="11">
    <source>
        <dbReference type="Proteomes" id="UP000071392"/>
    </source>
</evidence>
<sequence length="603" mass="65059">MIAPQLDSRNANTLWASVLVETLYRCGVRQVVISPGSRSTPLAFAFARHATIEAIPVLDERSAAFFALGLARQARSATSRQRVARQVSRPATALVCTSGTAVANYLPAIIEAHESGVPLIVLTADRPPELRDCASGQTIDQQKIFGGFVRFYHELAVPEPRYALLCYLRQTVANACKLASDQHGPVHLNIPFRDPLVPSEDGGEAARVFGEMRESFFEHLHAEQSHSLEVVELKTLTAARGVIVAGPEWGSDPREYAAQVGRLARELGWPVLADGVSPLRHHPVEGAVVVTAYDAILRNDAAARALMPDQVLCLGDWPTSKVLRASVAAWEPEIIQVTSPSRNRDALHGRTRQITAPLASLRVAQMPPTLDYLNAWAKAEASSRRLLDTLTLSAHPPQQEAEILEAAIVPTLARALPEGAVVFVASSMPIRDVESFWPKTERGFEFHFNRGANGIDGTLSAALGVAHNASAALAPTPRPTFLLCGDLSFLHDSNGLLLAQKLGGSLTVILINNHGGGIFEHLPVANYEPPFEAFFATPQEVDFGKLCAAHGVAHCSIATLAELETELGHSPQQGCRVLELNTDRKRSAAHRKALLAQVSASVI</sequence>
<protein>
    <recommendedName>
        <fullName evidence="6">2-succinyl-5-enolpyruvyl-6-hydroxy-3-cyclohexene-1-carboxylate synthase</fullName>
        <shortName evidence="6">SEPHCHC synthase</shortName>
        <ecNumber evidence="6">2.2.1.9</ecNumber>
    </recommendedName>
    <alternativeName>
        <fullName evidence="6">Menaquinone biosynthesis protein MenD</fullName>
    </alternativeName>
</protein>
<dbReference type="UniPathway" id="UPA00079"/>